<evidence type="ECO:0000313" key="2">
    <source>
        <dbReference type="EMBL" id="QDL94800.1"/>
    </source>
</evidence>
<dbReference type="KEGG" id="ppru:FDP22_22875"/>
<dbReference type="PANTHER" id="PTHR12526:SF624">
    <property type="entry name" value="BLR6297 PROTEIN"/>
    <property type="match status" value="1"/>
</dbReference>
<dbReference type="Pfam" id="PF13692">
    <property type="entry name" value="Glyco_trans_1_4"/>
    <property type="match status" value="1"/>
</dbReference>
<evidence type="ECO:0000313" key="3">
    <source>
        <dbReference type="Proteomes" id="UP000305888"/>
    </source>
</evidence>
<dbReference type="AlphaFoldDB" id="A0A5B8G460"/>
<reference evidence="2 3" key="1">
    <citation type="submission" date="2019-06" db="EMBL/GenBank/DDBJ databases">
        <title>Genome sequence of Rhodobacteraceae bacterium D4M1.</title>
        <authorList>
            <person name="Cao J."/>
        </authorList>
    </citation>
    <scope>NUCLEOTIDE SEQUENCE [LARGE SCALE GENOMIC DNA]</scope>
    <source>
        <strain evidence="2 3">D4M1</strain>
        <plasmid evidence="3">pd4m1d</plasmid>
    </source>
</reference>
<keyword evidence="2" id="KW-0808">Transferase</keyword>
<keyword evidence="2" id="KW-0614">Plasmid</keyword>
<gene>
    <name evidence="2" type="ORF">FDP22_22875</name>
</gene>
<feature type="domain" description="Glycosyltransferase subfamily 4-like N-terminal" evidence="1">
    <location>
        <begin position="48"/>
        <end position="229"/>
    </location>
</feature>
<protein>
    <submittedName>
        <fullName evidence="2">Glycosyltransferase family 4 protein</fullName>
    </submittedName>
</protein>
<name>A0A5B8G460_9RHOB</name>
<dbReference type="GO" id="GO:0016757">
    <property type="term" value="F:glycosyltransferase activity"/>
    <property type="evidence" value="ECO:0007669"/>
    <property type="project" value="UniProtKB-ARBA"/>
</dbReference>
<dbReference type="CDD" id="cd03794">
    <property type="entry name" value="GT4_WbuB-like"/>
    <property type="match status" value="1"/>
</dbReference>
<geneLocation type="plasmid" evidence="3">
    <name>pd4m1d</name>
</geneLocation>
<accession>A0A5B8G460</accession>
<keyword evidence="3" id="KW-1185">Reference proteome</keyword>
<dbReference type="OrthoDB" id="9783380at2"/>
<dbReference type="EMBL" id="CP040822">
    <property type="protein sequence ID" value="QDL94800.1"/>
    <property type="molecule type" value="Genomic_DNA"/>
</dbReference>
<dbReference type="PANTHER" id="PTHR12526">
    <property type="entry name" value="GLYCOSYLTRANSFERASE"/>
    <property type="match status" value="1"/>
</dbReference>
<proteinExistence type="predicted"/>
<dbReference type="InterPro" id="IPR028098">
    <property type="entry name" value="Glyco_trans_4-like_N"/>
</dbReference>
<dbReference type="Gene3D" id="3.40.50.2000">
    <property type="entry name" value="Glycogen Phosphorylase B"/>
    <property type="match status" value="2"/>
</dbReference>
<dbReference type="Proteomes" id="UP000305888">
    <property type="component" value="Plasmid pD4M1D"/>
</dbReference>
<organism evidence="2 3">
    <name type="scientific">Paroceanicella profunda</name>
    <dbReference type="NCBI Taxonomy" id="2579971"/>
    <lineage>
        <taxon>Bacteria</taxon>
        <taxon>Pseudomonadati</taxon>
        <taxon>Pseudomonadota</taxon>
        <taxon>Alphaproteobacteria</taxon>
        <taxon>Rhodobacterales</taxon>
        <taxon>Paracoccaceae</taxon>
        <taxon>Paroceanicella</taxon>
    </lineage>
</organism>
<dbReference type="Pfam" id="PF13439">
    <property type="entry name" value="Glyco_transf_4"/>
    <property type="match status" value="1"/>
</dbReference>
<sequence>MSAAKRAADPTAGLARSGGFAGVTPGLLAGRRVLIIVENLPVPFDRRVWLEARTLQAAGAVVSVICPLGPEAQARYECLEGIHVHRHPLTQARGPAGYLREYAQALWWQGRLAWRVFRTEGFDTLQGCNPPDLIWLVALPFRLMGRAYVFDHHDLSPELFDAKYPVPSRRPGRWLHAALRRGLGLAERLSFATADMVISTNESYRRIARTRGAKGPGAVVVVRSGPDLTRVRPMPPDPRWKAGRRHLVGYVGVMGAQEGLDLLLEAARHLVFDRGRRDLQFCLAGDGPERPALEALARALGLGEHVTFAGRLPDAELFEMLSTADLCVNPDRVTAMNDLSTMNKILEYMALSRPIVQFEVTEGRVSAGDAALYARPDDPRDFAACILTLLRDPGLRMRMGAIGRRRVETRFAWEHEAGRLVEAYRRIAPRRPLRPGRRASAPPAGDDRG</sequence>
<evidence type="ECO:0000259" key="1">
    <source>
        <dbReference type="Pfam" id="PF13439"/>
    </source>
</evidence>
<dbReference type="RefSeq" id="WP_138578728.1">
    <property type="nucleotide sequence ID" value="NZ_CP040822.1"/>
</dbReference>
<dbReference type="SUPFAM" id="SSF53756">
    <property type="entry name" value="UDP-Glycosyltransferase/glycogen phosphorylase"/>
    <property type="match status" value="1"/>
</dbReference>